<organism evidence="1 2">
    <name type="scientific">Petrolisthes cinctipes</name>
    <name type="common">Flat porcelain crab</name>
    <dbReference type="NCBI Taxonomy" id="88211"/>
    <lineage>
        <taxon>Eukaryota</taxon>
        <taxon>Metazoa</taxon>
        <taxon>Ecdysozoa</taxon>
        <taxon>Arthropoda</taxon>
        <taxon>Crustacea</taxon>
        <taxon>Multicrustacea</taxon>
        <taxon>Malacostraca</taxon>
        <taxon>Eumalacostraca</taxon>
        <taxon>Eucarida</taxon>
        <taxon>Decapoda</taxon>
        <taxon>Pleocyemata</taxon>
        <taxon>Anomura</taxon>
        <taxon>Galatheoidea</taxon>
        <taxon>Porcellanidae</taxon>
        <taxon>Petrolisthes</taxon>
    </lineage>
</organism>
<accession>A0AAE1EME2</accession>
<dbReference type="EMBL" id="JAWQEG010005634">
    <property type="protein sequence ID" value="KAK3857339.1"/>
    <property type="molecule type" value="Genomic_DNA"/>
</dbReference>
<name>A0AAE1EME2_PETCI</name>
<reference evidence="1" key="1">
    <citation type="submission" date="2023-10" db="EMBL/GenBank/DDBJ databases">
        <title>Genome assemblies of two species of porcelain crab, Petrolisthes cinctipes and Petrolisthes manimaculis (Anomura: Porcellanidae).</title>
        <authorList>
            <person name="Angst P."/>
        </authorList>
    </citation>
    <scope>NUCLEOTIDE SEQUENCE</scope>
    <source>
        <strain evidence="1">PB745_01</strain>
        <tissue evidence="1">Gill</tissue>
    </source>
</reference>
<evidence type="ECO:0000313" key="2">
    <source>
        <dbReference type="Proteomes" id="UP001286313"/>
    </source>
</evidence>
<proteinExistence type="predicted"/>
<gene>
    <name evidence="1" type="ORF">Pcinc_036410</name>
</gene>
<comment type="caution">
    <text evidence="1">The sequence shown here is derived from an EMBL/GenBank/DDBJ whole genome shotgun (WGS) entry which is preliminary data.</text>
</comment>
<sequence length="91" mass="10094">MSNGINTRGGKVAAIIKKLNYIWKGTVQCDYLEIPERGGCERHKMNTAQPQIYLSLPLSFLASFPYHSRKHQLSYSLPSSAVVQNAPSTSP</sequence>
<protein>
    <submittedName>
        <fullName evidence="1">Uncharacterized protein</fullName>
    </submittedName>
</protein>
<dbReference type="Proteomes" id="UP001286313">
    <property type="component" value="Unassembled WGS sequence"/>
</dbReference>
<keyword evidence="2" id="KW-1185">Reference proteome</keyword>
<evidence type="ECO:0000313" key="1">
    <source>
        <dbReference type="EMBL" id="KAK3857339.1"/>
    </source>
</evidence>
<dbReference type="AlphaFoldDB" id="A0AAE1EME2"/>